<evidence type="ECO:0000313" key="3">
    <source>
        <dbReference type="Proteomes" id="UP001595828"/>
    </source>
</evidence>
<name>A0ABV8RSK2_9SPHN</name>
<dbReference type="PANTHER" id="PTHR38731:SF1">
    <property type="entry name" value="FECR PROTEIN DOMAIN-CONTAINING PROTEIN"/>
    <property type="match status" value="1"/>
</dbReference>
<comment type="caution">
    <text evidence="2">The sequence shown here is derived from an EMBL/GenBank/DDBJ whole genome shotgun (WGS) entry which is preliminary data.</text>
</comment>
<proteinExistence type="predicted"/>
<dbReference type="Pfam" id="PF04773">
    <property type="entry name" value="FecR"/>
    <property type="match status" value="1"/>
</dbReference>
<keyword evidence="3" id="KW-1185">Reference proteome</keyword>
<dbReference type="Proteomes" id="UP001595828">
    <property type="component" value="Unassembled WGS sequence"/>
</dbReference>
<dbReference type="Gene3D" id="2.60.120.1440">
    <property type="match status" value="1"/>
</dbReference>
<sequence>MPHEVAFGGEIVRNLIIVPALVLLFTAAPAWAEIGRIKSHVGEVLVVRKGAAVAAAPGLKLEQGDIVKTGKDGRVGIAFLDNTRMALGPSSRITLDEFSYDRSRQTGSFVTSVNRGSLGVVSGNIAKSKRDAMRVRTPTSMLGVRGTKFVVEVKGRGSDK</sequence>
<evidence type="ECO:0000313" key="2">
    <source>
        <dbReference type="EMBL" id="MFC4295897.1"/>
    </source>
</evidence>
<protein>
    <submittedName>
        <fullName evidence="2">FecR domain-containing protein</fullName>
    </submittedName>
</protein>
<gene>
    <name evidence="2" type="ORF">ACFO0A_12600</name>
</gene>
<dbReference type="EMBL" id="JBHSDR010000006">
    <property type="protein sequence ID" value="MFC4295897.1"/>
    <property type="molecule type" value="Genomic_DNA"/>
</dbReference>
<organism evidence="2 3">
    <name type="scientific">Novosphingobium tardum</name>
    <dbReference type="NCBI Taxonomy" id="1538021"/>
    <lineage>
        <taxon>Bacteria</taxon>
        <taxon>Pseudomonadati</taxon>
        <taxon>Pseudomonadota</taxon>
        <taxon>Alphaproteobacteria</taxon>
        <taxon>Sphingomonadales</taxon>
        <taxon>Sphingomonadaceae</taxon>
        <taxon>Novosphingobium</taxon>
    </lineage>
</organism>
<dbReference type="InterPro" id="IPR006860">
    <property type="entry name" value="FecR"/>
</dbReference>
<feature type="domain" description="FecR protein" evidence="1">
    <location>
        <begin position="66"/>
        <end position="155"/>
    </location>
</feature>
<reference evidence="3" key="1">
    <citation type="journal article" date="2019" name="Int. J. Syst. Evol. Microbiol.">
        <title>The Global Catalogue of Microorganisms (GCM) 10K type strain sequencing project: providing services to taxonomists for standard genome sequencing and annotation.</title>
        <authorList>
            <consortium name="The Broad Institute Genomics Platform"/>
            <consortium name="The Broad Institute Genome Sequencing Center for Infectious Disease"/>
            <person name="Wu L."/>
            <person name="Ma J."/>
        </authorList>
    </citation>
    <scope>NUCLEOTIDE SEQUENCE [LARGE SCALE GENOMIC DNA]</scope>
    <source>
        <strain evidence="3">CGMCC 1.12989</strain>
    </source>
</reference>
<accession>A0ABV8RSK2</accession>
<dbReference type="RefSeq" id="WP_379539359.1">
    <property type="nucleotide sequence ID" value="NZ_JBHSDR010000006.1"/>
</dbReference>
<evidence type="ECO:0000259" key="1">
    <source>
        <dbReference type="Pfam" id="PF04773"/>
    </source>
</evidence>
<dbReference type="PANTHER" id="PTHR38731">
    <property type="entry name" value="LIPL45-RELATED LIPOPROTEIN-RELATED"/>
    <property type="match status" value="1"/>
</dbReference>